<comment type="similarity">
    <text evidence="4">Belongs to the SIMIBI class G3E GTPase family. ZNG1 subfamily.</text>
</comment>
<evidence type="ECO:0000256" key="1">
    <source>
        <dbReference type="ARBA" id="ARBA00022741"/>
    </source>
</evidence>
<dbReference type="SMART" id="SM00833">
    <property type="entry name" value="CobW_C"/>
    <property type="match status" value="1"/>
</dbReference>
<dbReference type="InterPro" id="IPR003495">
    <property type="entry name" value="CobW/HypB/UreG_nucleotide-bd"/>
</dbReference>
<dbReference type="InterPro" id="IPR051927">
    <property type="entry name" value="Zn_Chap_cDPG_Synth"/>
</dbReference>
<feature type="region of interest" description="Disordered" evidence="6">
    <location>
        <begin position="203"/>
        <end position="244"/>
    </location>
</feature>
<dbReference type="Pfam" id="PF07683">
    <property type="entry name" value="CobW_C"/>
    <property type="match status" value="1"/>
</dbReference>
<proteinExistence type="inferred from homology"/>
<gene>
    <name evidence="8" type="ORF">PCAR00345_LOCUS21564</name>
</gene>
<protein>
    <recommendedName>
        <fullName evidence="7">CobW C-terminal domain-containing protein</fullName>
    </recommendedName>
</protein>
<dbReference type="SUPFAM" id="SSF90002">
    <property type="entry name" value="Hypothetical protein YjiA, C-terminal domain"/>
    <property type="match status" value="1"/>
</dbReference>
<dbReference type="GO" id="GO:0000166">
    <property type="term" value="F:nucleotide binding"/>
    <property type="evidence" value="ECO:0007669"/>
    <property type="project" value="UniProtKB-KW"/>
</dbReference>
<dbReference type="PANTHER" id="PTHR43603:SF1">
    <property type="entry name" value="ZINC-REGULATED GTPASE METALLOPROTEIN ACTIVATOR 1"/>
    <property type="match status" value="1"/>
</dbReference>
<evidence type="ECO:0000256" key="3">
    <source>
        <dbReference type="ARBA" id="ARBA00023186"/>
    </source>
</evidence>
<feature type="compositionally biased region" description="Basic residues" evidence="6">
    <location>
        <begin position="207"/>
        <end position="216"/>
    </location>
</feature>
<evidence type="ECO:0000256" key="6">
    <source>
        <dbReference type="SAM" id="MobiDB-lite"/>
    </source>
</evidence>
<keyword evidence="2" id="KW-0378">Hydrolase</keyword>
<keyword evidence="3" id="KW-0143">Chaperone</keyword>
<reference evidence="8" key="1">
    <citation type="submission" date="2021-01" db="EMBL/GenBank/DDBJ databases">
        <authorList>
            <person name="Corre E."/>
            <person name="Pelletier E."/>
            <person name="Niang G."/>
            <person name="Scheremetjew M."/>
            <person name="Finn R."/>
            <person name="Kale V."/>
            <person name="Holt S."/>
            <person name="Cochrane G."/>
            <person name="Meng A."/>
            <person name="Brown T."/>
            <person name="Cohen L."/>
        </authorList>
    </citation>
    <scope>NUCLEOTIDE SEQUENCE</scope>
    <source>
        <strain evidence="8">CCMP645</strain>
    </source>
</reference>
<accession>A0A7S4F2B8</accession>
<evidence type="ECO:0000256" key="2">
    <source>
        <dbReference type="ARBA" id="ARBA00022801"/>
    </source>
</evidence>
<organism evidence="8">
    <name type="scientific">Chrysotila carterae</name>
    <name type="common">Marine alga</name>
    <name type="synonym">Syracosphaera carterae</name>
    <dbReference type="NCBI Taxonomy" id="13221"/>
    <lineage>
        <taxon>Eukaryota</taxon>
        <taxon>Haptista</taxon>
        <taxon>Haptophyta</taxon>
        <taxon>Prymnesiophyceae</taxon>
        <taxon>Isochrysidales</taxon>
        <taxon>Isochrysidaceae</taxon>
        <taxon>Chrysotila</taxon>
    </lineage>
</organism>
<dbReference type="Gene3D" id="3.30.1220.10">
    <property type="entry name" value="CobW-like, C-terminal domain"/>
    <property type="match status" value="1"/>
</dbReference>
<dbReference type="EMBL" id="HBIZ01033814">
    <property type="protein sequence ID" value="CAE0768952.1"/>
    <property type="molecule type" value="Transcribed_RNA"/>
</dbReference>
<evidence type="ECO:0000259" key="7">
    <source>
        <dbReference type="SMART" id="SM00833"/>
    </source>
</evidence>
<dbReference type="Gene3D" id="3.40.50.300">
    <property type="entry name" value="P-loop containing nucleotide triphosphate hydrolases"/>
    <property type="match status" value="1"/>
</dbReference>
<keyword evidence="1" id="KW-0547">Nucleotide-binding</keyword>
<feature type="compositionally biased region" description="Basic and acidic residues" evidence="6">
    <location>
        <begin position="167"/>
        <end position="186"/>
    </location>
</feature>
<dbReference type="InterPro" id="IPR011629">
    <property type="entry name" value="CobW-like_C"/>
</dbReference>
<dbReference type="Pfam" id="PF02492">
    <property type="entry name" value="cobW"/>
    <property type="match status" value="1"/>
</dbReference>
<name>A0A7S4F2B8_CHRCT</name>
<dbReference type="AlphaFoldDB" id="A0A7S4F2B8"/>
<dbReference type="InterPro" id="IPR036627">
    <property type="entry name" value="CobW-likC_sf"/>
</dbReference>
<feature type="compositionally biased region" description="Basic and acidic residues" evidence="6">
    <location>
        <begin position="230"/>
        <end position="241"/>
    </location>
</feature>
<feature type="region of interest" description="Disordered" evidence="6">
    <location>
        <begin position="158"/>
        <end position="191"/>
    </location>
</feature>
<dbReference type="PANTHER" id="PTHR43603">
    <property type="entry name" value="COBW DOMAIN-CONTAINING PROTEIN DDB_G0274527"/>
    <property type="match status" value="1"/>
</dbReference>
<evidence type="ECO:0000313" key="8">
    <source>
        <dbReference type="EMBL" id="CAE0768952.1"/>
    </source>
</evidence>
<sequence>MLQEAVANDWPLMRVVSLQNMVTVVDSASFLELYESDALVRDRPDLGGGAPDESASPFLTEQLDAGDAGVVQLLVEQAEIADVVVLNKADLMSDDEMARVEQIVGAINGFATVLRAEYSKVPLSQLLVQSRELGVAGSNEVMDHKSAVDFAKWLRAEHSSPGAQEHAQADECEKPGCTDPSHDHSHAAAAAPADACADPACTDPAHGHSHSHVHSHSHAEATCSDPACDDPTHDHSHDNRQETTAAARFGIRTFVYSRRKPFDAAKLAATISSLPFTSTLPASLNGYTGADEAAAAKSGDSPFASLVRSKGFVWLSDEPEVAFYWSHAGKRLDLSEMGRWWASIERERWPSLHEDAILEDFDGPNGDRRQELVFIGTALQEAEISAALDACLVEA</sequence>
<dbReference type="GO" id="GO:0016787">
    <property type="term" value="F:hydrolase activity"/>
    <property type="evidence" value="ECO:0007669"/>
    <property type="project" value="UniProtKB-KW"/>
</dbReference>
<feature type="domain" description="CobW C-terminal" evidence="7">
    <location>
        <begin position="251"/>
        <end position="392"/>
    </location>
</feature>
<dbReference type="InterPro" id="IPR027417">
    <property type="entry name" value="P-loop_NTPase"/>
</dbReference>
<evidence type="ECO:0000256" key="5">
    <source>
        <dbReference type="ARBA" id="ARBA00049117"/>
    </source>
</evidence>
<comment type="catalytic activity">
    <reaction evidence="5">
        <text>GTP + H2O = GDP + phosphate + H(+)</text>
        <dbReference type="Rhea" id="RHEA:19669"/>
        <dbReference type="ChEBI" id="CHEBI:15377"/>
        <dbReference type="ChEBI" id="CHEBI:15378"/>
        <dbReference type="ChEBI" id="CHEBI:37565"/>
        <dbReference type="ChEBI" id="CHEBI:43474"/>
        <dbReference type="ChEBI" id="CHEBI:58189"/>
    </reaction>
    <physiologicalReaction direction="left-to-right" evidence="5">
        <dbReference type="Rhea" id="RHEA:19670"/>
    </physiologicalReaction>
</comment>
<evidence type="ECO:0000256" key="4">
    <source>
        <dbReference type="ARBA" id="ARBA00034320"/>
    </source>
</evidence>